<evidence type="ECO:0000313" key="2">
    <source>
        <dbReference type="Proteomes" id="UP000612282"/>
    </source>
</evidence>
<keyword evidence="2" id="KW-1185">Reference proteome</keyword>
<protein>
    <submittedName>
        <fullName evidence="1">Uncharacterized protein</fullName>
    </submittedName>
</protein>
<gene>
    <name evidence="1" type="ORF">Aco03nite_075100</name>
</gene>
<dbReference type="Gene3D" id="3.30.428.10">
    <property type="entry name" value="HIT-like"/>
    <property type="match status" value="1"/>
</dbReference>
<comment type="caution">
    <text evidence="1">The sequence shown here is derived from an EMBL/GenBank/DDBJ whole genome shotgun (WGS) entry which is preliminary data.</text>
</comment>
<reference evidence="1 2" key="1">
    <citation type="submission" date="2021-01" db="EMBL/GenBank/DDBJ databases">
        <title>Whole genome shotgun sequence of Actinoplanes couchii NBRC 106145.</title>
        <authorList>
            <person name="Komaki H."/>
            <person name="Tamura T."/>
        </authorList>
    </citation>
    <scope>NUCLEOTIDE SEQUENCE [LARGE SCALE GENOMIC DNA]</scope>
    <source>
        <strain evidence="1 2">NBRC 106145</strain>
    </source>
</reference>
<name>A0ABQ3XKT7_9ACTN</name>
<dbReference type="EMBL" id="BOMG01000094">
    <property type="protein sequence ID" value="GID59106.1"/>
    <property type="molecule type" value="Genomic_DNA"/>
</dbReference>
<dbReference type="Proteomes" id="UP000612282">
    <property type="component" value="Unassembled WGS sequence"/>
</dbReference>
<evidence type="ECO:0000313" key="1">
    <source>
        <dbReference type="EMBL" id="GID59106.1"/>
    </source>
</evidence>
<dbReference type="RefSeq" id="WP_203804838.1">
    <property type="nucleotide sequence ID" value="NZ_BAAAQE010000094.1"/>
</dbReference>
<proteinExistence type="predicted"/>
<accession>A0ABQ3XKT7</accession>
<dbReference type="InterPro" id="IPR036265">
    <property type="entry name" value="HIT-like_sf"/>
</dbReference>
<sequence>MTGACLICAKHRGRGPLAGGIRVWEDEHCLVFHRPPDATGNVVPGYLFVESRRHVPYLARRRHVTGRRTGGIDLVPCRVTLL</sequence>
<organism evidence="1 2">
    <name type="scientific">Actinoplanes couchii</name>
    <dbReference type="NCBI Taxonomy" id="403638"/>
    <lineage>
        <taxon>Bacteria</taxon>
        <taxon>Bacillati</taxon>
        <taxon>Actinomycetota</taxon>
        <taxon>Actinomycetes</taxon>
        <taxon>Micromonosporales</taxon>
        <taxon>Micromonosporaceae</taxon>
        <taxon>Actinoplanes</taxon>
    </lineage>
</organism>
<dbReference type="SUPFAM" id="SSF54197">
    <property type="entry name" value="HIT-like"/>
    <property type="match status" value="1"/>
</dbReference>